<proteinExistence type="predicted"/>
<evidence type="ECO:0000313" key="1">
    <source>
        <dbReference type="EMBL" id="GAH00226.1"/>
    </source>
</evidence>
<sequence>MRAGFSFGHGGGIAVKIGIDLGFWSIEKTVYEKELARVKLFEFTIGGGSGGGSPAIASNVVDTISGEGSIQAAEDFSSSIANSNSFELASSAPELADETNLVPVPVTPSLNRIDDEVANFEIAQV</sequence>
<protein>
    <submittedName>
        <fullName evidence="1">Uncharacterized protein</fullName>
    </submittedName>
</protein>
<name>X1BWP9_9ZZZZ</name>
<reference evidence="1" key="1">
    <citation type="journal article" date="2014" name="Front. Microbiol.">
        <title>High frequency of phylogenetically diverse reductive dehalogenase-homologous genes in deep subseafloor sedimentary metagenomes.</title>
        <authorList>
            <person name="Kawai M."/>
            <person name="Futagami T."/>
            <person name="Toyoda A."/>
            <person name="Takaki Y."/>
            <person name="Nishi S."/>
            <person name="Hori S."/>
            <person name="Arai W."/>
            <person name="Tsubouchi T."/>
            <person name="Morono Y."/>
            <person name="Uchiyama I."/>
            <person name="Ito T."/>
            <person name="Fujiyama A."/>
            <person name="Inagaki F."/>
            <person name="Takami H."/>
        </authorList>
    </citation>
    <scope>NUCLEOTIDE SEQUENCE</scope>
    <source>
        <strain evidence="1">Expedition CK06-06</strain>
    </source>
</reference>
<gene>
    <name evidence="1" type="ORF">S01H4_43603</name>
</gene>
<comment type="caution">
    <text evidence="1">The sequence shown here is derived from an EMBL/GenBank/DDBJ whole genome shotgun (WGS) entry which is preliminary data.</text>
</comment>
<dbReference type="AlphaFoldDB" id="X1BWP9"/>
<feature type="non-terminal residue" evidence="1">
    <location>
        <position position="125"/>
    </location>
</feature>
<accession>X1BWP9</accession>
<organism evidence="1">
    <name type="scientific">marine sediment metagenome</name>
    <dbReference type="NCBI Taxonomy" id="412755"/>
    <lineage>
        <taxon>unclassified sequences</taxon>
        <taxon>metagenomes</taxon>
        <taxon>ecological metagenomes</taxon>
    </lineage>
</organism>
<dbReference type="EMBL" id="BART01024071">
    <property type="protein sequence ID" value="GAH00226.1"/>
    <property type="molecule type" value="Genomic_DNA"/>
</dbReference>